<dbReference type="eggNOG" id="COG1373">
    <property type="taxonomic scope" value="Bacteria"/>
</dbReference>
<gene>
    <name evidence="1" type="ordered locus">A1C_05975</name>
</gene>
<dbReference type="Proteomes" id="UP000006830">
    <property type="component" value="Chromosome"/>
</dbReference>
<dbReference type="AlphaFoldDB" id="A8GPV3"/>
<protein>
    <submittedName>
        <fullName evidence="1">Uncharacterized protein</fullName>
    </submittedName>
</protein>
<reference evidence="1" key="1">
    <citation type="submission" date="2007-09" db="EMBL/GenBank/DDBJ databases">
        <title>Complete Genome Sequence of Rickettsia akari.</title>
        <authorList>
            <person name="Madan A."/>
            <person name="Fahey J."/>
            <person name="Helton E."/>
            <person name="Ketteman M."/>
            <person name="Madan A."/>
            <person name="Rodrigues S."/>
            <person name="Sanchez A."/>
            <person name="Whiting M."/>
            <person name="Dasch G."/>
            <person name="Eremeeva M."/>
        </authorList>
    </citation>
    <scope>NUCLEOTIDE SEQUENCE</scope>
    <source>
        <strain evidence="1">Hartford</strain>
    </source>
</reference>
<dbReference type="KEGG" id="rak:A1C_05975"/>
<dbReference type="STRING" id="293614.A1C_05975"/>
<keyword evidence="2" id="KW-1185">Reference proteome</keyword>
<name>A8GPV3_RICAH</name>
<evidence type="ECO:0000313" key="2">
    <source>
        <dbReference type="Proteomes" id="UP000006830"/>
    </source>
</evidence>
<organism evidence="1 2">
    <name type="scientific">Rickettsia akari (strain Hartford)</name>
    <dbReference type="NCBI Taxonomy" id="293614"/>
    <lineage>
        <taxon>Bacteria</taxon>
        <taxon>Pseudomonadati</taxon>
        <taxon>Pseudomonadota</taxon>
        <taxon>Alphaproteobacteria</taxon>
        <taxon>Rickettsiales</taxon>
        <taxon>Rickettsiaceae</taxon>
        <taxon>Rickettsieae</taxon>
        <taxon>Rickettsia</taxon>
        <taxon>spotted fever group</taxon>
    </lineage>
</organism>
<dbReference type="HOGENOM" id="CLU_2938812_0_0_5"/>
<proteinExistence type="predicted"/>
<accession>A8GPV3</accession>
<sequence>MTPVFALSEVSGTQKLWVRGGFPLSYLADDKELSTLWRQHYIKTLLERDIPNLGLTIGLG</sequence>
<evidence type="ECO:0000313" key="1">
    <source>
        <dbReference type="EMBL" id="ABV75428.1"/>
    </source>
</evidence>
<dbReference type="EMBL" id="CP000847">
    <property type="protein sequence ID" value="ABV75428.1"/>
    <property type="molecule type" value="Genomic_DNA"/>
</dbReference>